<dbReference type="SUPFAM" id="SSF52540">
    <property type="entry name" value="P-loop containing nucleoside triphosphate hydrolases"/>
    <property type="match status" value="1"/>
</dbReference>
<dbReference type="GO" id="GO:0003924">
    <property type="term" value="F:GTPase activity"/>
    <property type="evidence" value="ECO:0007669"/>
    <property type="project" value="InterPro"/>
</dbReference>
<name>A0AAV1ZPK8_9ARAC</name>
<evidence type="ECO:0000313" key="2">
    <source>
        <dbReference type="Proteomes" id="UP001497382"/>
    </source>
</evidence>
<dbReference type="Proteomes" id="UP001497382">
    <property type="component" value="Unassembled WGS sequence"/>
</dbReference>
<gene>
    <name evidence="1" type="ORF">LARSCL_LOCUS7060</name>
</gene>
<dbReference type="SMART" id="SM00174">
    <property type="entry name" value="RHO"/>
    <property type="match status" value="1"/>
</dbReference>
<sequence>MAVPLRGGGPIRLRGRNQNEVPRGVLSLRNEAKPRVFQRRLWFGLIGWPGTGKQTLATRFNALHSDQLEVVVQNSYRFTIDLDTRPGVSHNGLVHVGIYIDPIPIPPGDIDVLQQIENLRALIFLFDVNWVQTLIATGYIFFLEREDVYENMSPSLLVGNKIDIRDGPRNRNEDELPPQPVSTTEGANFARWFGALEYYECSALRNTGVEPILDKILQLILR</sequence>
<keyword evidence="2" id="KW-1185">Reference proteome</keyword>
<dbReference type="InterPro" id="IPR001806">
    <property type="entry name" value="Small_GTPase"/>
</dbReference>
<protein>
    <submittedName>
        <fullName evidence="1">Uncharacterized protein</fullName>
    </submittedName>
</protein>
<organism evidence="1 2">
    <name type="scientific">Larinioides sclopetarius</name>
    <dbReference type="NCBI Taxonomy" id="280406"/>
    <lineage>
        <taxon>Eukaryota</taxon>
        <taxon>Metazoa</taxon>
        <taxon>Ecdysozoa</taxon>
        <taxon>Arthropoda</taxon>
        <taxon>Chelicerata</taxon>
        <taxon>Arachnida</taxon>
        <taxon>Araneae</taxon>
        <taxon>Araneomorphae</taxon>
        <taxon>Entelegynae</taxon>
        <taxon>Araneoidea</taxon>
        <taxon>Araneidae</taxon>
        <taxon>Larinioides</taxon>
    </lineage>
</organism>
<comment type="caution">
    <text evidence="1">The sequence shown here is derived from an EMBL/GenBank/DDBJ whole genome shotgun (WGS) entry which is preliminary data.</text>
</comment>
<dbReference type="EMBL" id="CAXIEN010000070">
    <property type="protein sequence ID" value="CAL1273734.1"/>
    <property type="molecule type" value="Genomic_DNA"/>
</dbReference>
<reference evidence="1 2" key="1">
    <citation type="submission" date="2024-04" db="EMBL/GenBank/DDBJ databases">
        <authorList>
            <person name="Rising A."/>
            <person name="Reimegard J."/>
            <person name="Sonavane S."/>
            <person name="Akerstrom W."/>
            <person name="Nylinder S."/>
            <person name="Hedman E."/>
            <person name="Kallberg Y."/>
        </authorList>
    </citation>
    <scope>NUCLEOTIDE SEQUENCE [LARGE SCALE GENOMIC DNA]</scope>
</reference>
<proteinExistence type="predicted"/>
<evidence type="ECO:0000313" key="1">
    <source>
        <dbReference type="EMBL" id="CAL1273734.1"/>
    </source>
</evidence>
<dbReference type="Gene3D" id="3.40.50.300">
    <property type="entry name" value="P-loop containing nucleotide triphosphate hydrolases"/>
    <property type="match status" value="1"/>
</dbReference>
<dbReference type="PRINTS" id="PR00449">
    <property type="entry name" value="RASTRNSFRMNG"/>
</dbReference>
<dbReference type="GO" id="GO:0005525">
    <property type="term" value="F:GTP binding"/>
    <property type="evidence" value="ECO:0007669"/>
    <property type="project" value="InterPro"/>
</dbReference>
<dbReference type="InterPro" id="IPR027417">
    <property type="entry name" value="P-loop_NTPase"/>
</dbReference>
<dbReference type="AlphaFoldDB" id="A0AAV1ZPK8"/>
<accession>A0AAV1ZPK8</accession>
<dbReference type="Pfam" id="PF00071">
    <property type="entry name" value="Ras"/>
    <property type="match status" value="1"/>
</dbReference>